<evidence type="ECO:0000256" key="3">
    <source>
        <dbReference type="ARBA" id="ARBA00022664"/>
    </source>
</evidence>
<dbReference type="GO" id="GO:0003729">
    <property type="term" value="F:mRNA binding"/>
    <property type="evidence" value="ECO:0007669"/>
    <property type="project" value="TreeGrafter"/>
</dbReference>
<keyword evidence="6" id="KW-0508">mRNA splicing</keyword>
<dbReference type="GO" id="GO:0071013">
    <property type="term" value="C:catalytic step 2 spliceosome"/>
    <property type="evidence" value="ECO:0007669"/>
    <property type="project" value="InterPro"/>
</dbReference>
<dbReference type="Pfam" id="PF00400">
    <property type="entry name" value="WD40"/>
    <property type="match status" value="5"/>
</dbReference>
<feature type="repeat" description="WD" evidence="9">
    <location>
        <begin position="246"/>
        <end position="280"/>
    </location>
</feature>
<dbReference type="SUPFAM" id="SSF50978">
    <property type="entry name" value="WD40 repeat-like"/>
    <property type="match status" value="1"/>
</dbReference>
<dbReference type="GO" id="GO:0000398">
    <property type="term" value="P:mRNA splicing, via spliceosome"/>
    <property type="evidence" value="ECO:0007669"/>
    <property type="project" value="InterPro"/>
</dbReference>
<dbReference type="FunFam" id="2.130.10.10:FF:000034">
    <property type="entry name" value="Pre-mRNA-processing factor 17, putative"/>
    <property type="match status" value="1"/>
</dbReference>
<protein>
    <recommendedName>
        <fullName evidence="8">Pre-mRNA-processing factor 17</fullName>
    </recommendedName>
</protein>
<evidence type="ECO:0000256" key="4">
    <source>
        <dbReference type="ARBA" id="ARBA00022728"/>
    </source>
</evidence>
<dbReference type="InterPro" id="IPR032847">
    <property type="entry name" value="PRPF17"/>
</dbReference>
<evidence type="ECO:0000256" key="10">
    <source>
        <dbReference type="SAM" id="MobiDB-lite"/>
    </source>
</evidence>
<dbReference type="PROSITE" id="PS50082">
    <property type="entry name" value="WD_REPEATS_2"/>
    <property type="match status" value="5"/>
</dbReference>
<proteinExistence type="predicted"/>
<evidence type="ECO:0000256" key="6">
    <source>
        <dbReference type="ARBA" id="ARBA00023187"/>
    </source>
</evidence>
<dbReference type="InterPro" id="IPR001680">
    <property type="entry name" value="WD40_rpt"/>
</dbReference>
<feature type="repeat" description="WD" evidence="9">
    <location>
        <begin position="290"/>
        <end position="331"/>
    </location>
</feature>
<keyword evidence="3" id="KW-0507">mRNA processing</keyword>
<evidence type="ECO:0000313" key="11">
    <source>
        <dbReference type="EMBL" id="AFO12609.1"/>
    </source>
</evidence>
<dbReference type="SMART" id="SM00320">
    <property type="entry name" value="WD40"/>
    <property type="match status" value="6"/>
</dbReference>
<accession>K9LRA4</accession>
<dbReference type="PANTHER" id="PTHR43979">
    <property type="entry name" value="PRE-MRNA-PROCESSING FACTOR 17"/>
    <property type="match status" value="1"/>
</dbReference>
<evidence type="ECO:0000256" key="9">
    <source>
        <dbReference type="PROSITE-ProRule" id="PRU00221"/>
    </source>
</evidence>
<dbReference type="PANTHER" id="PTHR43979:SF1">
    <property type="entry name" value="PRE-MRNA-PROCESSING FACTOR 17"/>
    <property type="match status" value="1"/>
</dbReference>
<sequence>MELLKEYRPLQEGGEPTEDDEFLGLNINPTPEVDTRQISIRNEQPIGNIQSEDSALVKRRQMPTGNVELHAMNLAVFREQFYNYRRFGVYADPTLPQNYIQDGGSEGIGNTLLTGDQVLSQKLSVFASSSQPERELTKNIKSKRVKGGDSSTGEYLGPWACYEGENEFDKVNQTAEDRKAVLQQAEAARKAQVEAKKKEEEFNPTSEFHGDDLHDYKGRSYILPPQDRSYARAEQNYIPKNLMHTYKGHKRQVQVAKFFPKFGHMILSGSYDSEVKLWDVYGKRNCLRTYSGHKSAVRDLSFTNDGMHFLSTGWDNRLNYWDTETGQVVRSFALGARPFCGQINPDPTRQYAFLVGDVEKKVTQWDLRSGEAVVTYSDHLGPVNTVTFLDNYTKFASTSDDKKVFLWEFGIPIVIRHVADPEMHPICATDVHPSDKYFVGQSADNKVICYDVKAGFIRLNKKKKFTGHLCAGHSVQVKFSPDGQFLASGDHEGRVFFWDWKSARLNSVIEAHEKACVSIDWHPTEPSTMLTAGWDNTMRLWNA</sequence>
<evidence type="ECO:0000256" key="5">
    <source>
        <dbReference type="ARBA" id="ARBA00022737"/>
    </source>
</evidence>
<evidence type="ECO:0000256" key="7">
    <source>
        <dbReference type="ARBA" id="ARBA00023242"/>
    </source>
</evidence>
<dbReference type="AlphaFoldDB" id="K9LRA4"/>
<evidence type="ECO:0000256" key="2">
    <source>
        <dbReference type="ARBA" id="ARBA00022574"/>
    </source>
</evidence>
<dbReference type="PROSITE" id="PS50294">
    <property type="entry name" value="WD_REPEATS_REGION"/>
    <property type="match status" value="3"/>
</dbReference>
<dbReference type="Gene3D" id="2.130.10.10">
    <property type="entry name" value="YVTN repeat-like/Quinoprotein amine dehydrogenase"/>
    <property type="match status" value="1"/>
</dbReference>
<evidence type="ECO:0000256" key="8">
    <source>
        <dbReference type="ARBA" id="ARBA00068146"/>
    </source>
</evidence>
<keyword evidence="5" id="KW-0677">Repeat</keyword>
<dbReference type="CDD" id="cd00200">
    <property type="entry name" value="WD40"/>
    <property type="match status" value="1"/>
</dbReference>
<evidence type="ECO:0000256" key="1">
    <source>
        <dbReference type="ARBA" id="ARBA00004123"/>
    </source>
</evidence>
<comment type="subcellular location">
    <subcellularLocation>
        <location evidence="1">Nucleus</location>
    </subcellularLocation>
</comment>
<feature type="repeat" description="WD" evidence="9">
    <location>
        <begin position="509"/>
        <end position="543"/>
    </location>
</feature>
<dbReference type="InterPro" id="IPR015943">
    <property type="entry name" value="WD40/YVTN_repeat-like_dom_sf"/>
</dbReference>
<reference evidence="11" key="1">
    <citation type="submission" date="2011-08" db="EMBL/GenBank/DDBJ databases">
        <title>Evolution of germline limited sequences in the ciliate Chilondonella uncinata.</title>
        <authorList>
            <person name="Zufall R.A."/>
            <person name="Mahon B."/>
        </authorList>
    </citation>
    <scope>NUCLEOTIDE SEQUENCE</scope>
    <source>
        <strain evidence="11">ATCC 50194</strain>
    </source>
</reference>
<keyword evidence="7" id="KW-0539">Nucleus</keyword>
<feature type="repeat" description="WD" evidence="9">
    <location>
        <begin position="477"/>
        <end position="508"/>
    </location>
</feature>
<organism evidence="11">
    <name type="scientific">Chilodonella uncinata</name>
    <dbReference type="NCBI Taxonomy" id="151077"/>
    <lineage>
        <taxon>Eukaryota</taxon>
        <taxon>Sar</taxon>
        <taxon>Alveolata</taxon>
        <taxon>Ciliophora</taxon>
        <taxon>Intramacronucleata</taxon>
        <taxon>Phyllopharyngea</taxon>
        <taxon>Phyllopharyngia</taxon>
        <taxon>Chlamydodontida</taxon>
        <taxon>Chilodonellidae</taxon>
        <taxon>Chilodonella</taxon>
    </lineage>
</organism>
<name>K9LRA4_9CILI</name>
<keyword evidence="2 9" id="KW-0853">WD repeat</keyword>
<keyword evidence="4" id="KW-0747">Spliceosome</keyword>
<dbReference type="PROSITE" id="PS00678">
    <property type="entry name" value="WD_REPEATS_1"/>
    <property type="match status" value="2"/>
</dbReference>
<dbReference type="InterPro" id="IPR019775">
    <property type="entry name" value="WD40_repeat_CS"/>
</dbReference>
<feature type="repeat" description="WD" evidence="9">
    <location>
        <begin position="376"/>
        <end position="408"/>
    </location>
</feature>
<feature type="region of interest" description="Disordered" evidence="10">
    <location>
        <begin position="1"/>
        <end position="21"/>
    </location>
</feature>
<dbReference type="InterPro" id="IPR036322">
    <property type="entry name" value="WD40_repeat_dom_sf"/>
</dbReference>
<dbReference type="EMBL" id="JN565722">
    <property type="protein sequence ID" value="AFO12609.1"/>
    <property type="molecule type" value="Genomic_DNA"/>
</dbReference>